<accession>A0A110A7K1</accession>
<feature type="transmembrane region" description="Helical" evidence="1">
    <location>
        <begin position="7"/>
        <end position="27"/>
    </location>
</feature>
<dbReference type="EMBL" id="FQUA01000003">
    <property type="protein sequence ID" value="SHE54066.1"/>
    <property type="molecule type" value="Genomic_DNA"/>
</dbReference>
<dbReference type="GO" id="GO:0005886">
    <property type="term" value="C:plasma membrane"/>
    <property type="evidence" value="ECO:0007669"/>
    <property type="project" value="TreeGrafter"/>
</dbReference>
<keyword evidence="1" id="KW-1133">Transmembrane helix</keyword>
<protein>
    <submittedName>
        <fullName evidence="4">Uncharacterized SAM-binding protein YcdF, DUF218 family</fullName>
    </submittedName>
</protein>
<dbReference type="Proteomes" id="UP000068026">
    <property type="component" value="Chromosome"/>
</dbReference>
<gene>
    <name evidence="3" type="ORF">CPRO_26700</name>
    <name evidence="4" type="ORF">SAMN02745151_01035</name>
</gene>
<dbReference type="PANTHER" id="PTHR30336">
    <property type="entry name" value="INNER MEMBRANE PROTEIN, PROBABLE PERMEASE"/>
    <property type="match status" value="1"/>
</dbReference>
<proteinExistence type="predicted"/>
<dbReference type="InterPro" id="IPR051599">
    <property type="entry name" value="Cell_Envelope_Assoc"/>
</dbReference>
<dbReference type="CDD" id="cd06259">
    <property type="entry name" value="YdcF-like"/>
    <property type="match status" value="1"/>
</dbReference>
<keyword evidence="1" id="KW-0812">Transmembrane</keyword>
<organism evidence="4 6">
    <name type="scientific">Anaerotignum propionicum DSM 1682</name>
    <dbReference type="NCBI Taxonomy" id="991789"/>
    <lineage>
        <taxon>Bacteria</taxon>
        <taxon>Bacillati</taxon>
        <taxon>Bacillota</taxon>
        <taxon>Clostridia</taxon>
        <taxon>Lachnospirales</taxon>
        <taxon>Anaerotignaceae</taxon>
        <taxon>Anaerotignum</taxon>
    </lineage>
</organism>
<evidence type="ECO:0000256" key="1">
    <source>
        <dbReference type="SAM" id="Phobius"/>
    </source>
</evidence>
<dbReference type="InterPro" id="IPR014729">
    <property type="entry name" value="Rossmann-like_a/b/a_fold"/>
</dbReference>
<dbReference type="Pfam" id="PF02698">
    <property type="entry name" value="DUF218"/>
    <property type="match status" value="1"/>
</dbReference>
<keyword evidence="5" id="KW-1185">Reference proteome</keyword>
<reference evidence="3 5" key="1">
    <citation type="journal article" date="2016" name="Genome Announc.">
        <title>Complete Genome Sequence of the Amino Acid-Fermenting Clostridium propionicum X2 (DSM 1682).</title>
        <authorList>
            <person name="Poehlein A."/>
            <person name="Schlien K."/>
            <person name="Chowdhury N.P."/>
            <person name="Gottschalk G."/>
            <person name="Buckel W."/>
            <person name="Daniel R."/>
        </authorList>
    </citation>
    <scope>NUCLEOTIDE SEQUENCE [LARGE SCALE GENOMIC DNA]</scope>
    <source>
        <strain evidence="3 5">X2</strain>
    </source>
</reference>
<evidence type="ECO:0000313" key="6">
    <source>
        <dbReference type="Proteomes" id="UP000184204"/>
    </source>
</evidence>
<dbReference type="InterPro" id="IPR003848">
    <property type="entry name" value="DUF218"/>
</dbReference>
<dbReference type="AlphaFoldDB" id="A0A110A7K1"/>
<name>A0A110A7K1_ANAPI</name>
<dbReference type="RefSeq" id="WP_066052692.1">
    <property type="nucleotide sequence ID" value="NZ_CP014223.1"/>
</dbReference>
<evidence type="ECO:0000259" key="2">
    <source>
        <dbReference type="Pfam" id="PF02698"/>
    </source>
</evidence>
<dbReference type="GO" id="GO:0000270">
    <property type="term" value="P:peptidoglycan metabolic process"/>
    <property type="evidence" value="ECO:0007669"/>
    <property type="project" value="TreeGrafter"/>
</dbReference>
<keyword evidence="1" id="KW-0472">Membrane</keyword>
<dbReference type="EMBL" id="CP014223">
    <property type="protein sequence ID" value="AMJ42218.1"/>
    <property type="molecule type" value="Genomic_DNA"/>
</dbReference>
<dbReference type="GO" id="GO:0043164">
    <property type="term" value="P:Gram-negative-bacterium-type cell wall biogenesis"/>
    <property type="evidence" value="ECO:0007669"/>
    <property type="project" value="TreeGrafter"/>
</dbReference>
<dbReference type="Proteomes" id="UP000184204">
    <property type="component" value="Unassembled WGS sequence"/>
</dbReference>
<dbReference type="OrthoDB" id="9782395at2"/>
<feature type="transmembrane region" description="Helical" evidence="1">
    <location>
        <begin position="64"/>
        <end position="86"/>
    </location>
</feature>
<reference evidence="4" key="4">
    <citation type="submission" date="2016-11" db="EMBL/GenBank/DDBJ databases">
        <authorList>
            <person name="Varghese N."/>
            <person name="Submissions S."/>
        </authorList>
    </citation>
    <scope>NUCLEOTIDE SEQUENCE</scope>
    <source>
        <strain evidence="4">DSM 1682</strain>
    </source>
</reference>
<feature type="domain" description="DUF218" evidence="2">
    <location>
        <begin position="97"/>
        <end position="221"/>
    </location>
</feature>
<evidence type="ECO:0000313" key="5">
    <source>
        <dbReference type="Proteomes" id="UP000068026"/>
    </source>
</evidence>
<dbReference type="Gene3D" id="3.40.50.620">
    <property type="entry name" value="HUPs"/>
    <property type="match status" value="1"/>
</dbReference>
<reference evidence="5" key="2">
    <citation type="submission" date="2016-01" db="EMBL/GenBank/DDBJ databases">
        <authorList>
            <person name="Poehlein A."/>
            <person name="Schlien K."/>
            <person name="Gottschalk G."/>
            <person name="Buckel W."/>
            <person name="Daniel R."/>
        </authorList>
    </citation>
    <scope>NUCLEOTIDE SEQUENCE [LARGE SCALE GENOMIC DNA]</scope>
    <source>
        <strain evidence="5">X2</strain>
    </source>
</reference>
<sequence>MKRFIKSLFIILGLYLACDAFILSLVISFNIGVIATFMVGAVYFIYGFYYEGIQLLSKKGVVKWLKNLFLIGNTIMISAILFIAVFGQIDTATYKEDAVIVLGAGLNGDKITLPLYYRLEKSIEYFNANPNAMIVVSGGQGRNETITEALAMERYLLSKGIPENKIIKEDNSTSTYENFLLSKKLLDTHFKNEYKSVFITNDFHLFRANELSKIVGINSNYLHAKIQWYIAPVNYIREVLALIKLIILRQ</sequence>
<dbReference type="PANTHER" id="PTHR30336:SF4">
    <property type="entry name" value="ENVELOPE BIOGENESIS FACTOR ELYC"/>
    <property type="match status" value="1"/>
</dbReference>
<dbReference type="KEGG" id="cpro:CPRO_26700"/>
<feature type="transmembrane region" description="Helical" evidence="1">
    <location>
        <begin position="33"/>
        <end position="52"/>
    </location>
</feature>
<reference evidence="6" key="3">
    <citation type="submission" date="2016-11" db="EMBL/GenBank/DDBJ databases">
        <authorList>
            <person name="Jaros S."/>
            <person name="Januszkiewicz K."/>
            <person name="Wedrychowicz H."/>
        </authorList>
    </citation>
    <scope>NUCLEOTIDE SEQUENCE [LARGE SCALE GENOMIC DNA]</scope>
    <source>
        <strain evidence="6">DSM 1682</strain>
    </source>
</reference>
<evidence type="ECO:0000313" key="4">
    <source>
        <dbReference type="EMBL" id="SHE54066.1"/>
    </source>
</evidence>
<evidence type="ECO:0000313" key="3">
    <source>
        <dbReference type="EMBL" id="AMJ42218.1"/>
    </source>
</evidence>